<protein>
    <submittedName>
        <fullName evidence="1">Uncharacterized protein</fullName>
    </submittedName>
</protein>
<dbReference type="AlphaFoldDB" id="A0A3B1D266"/>
<dbReference type="EMBL" id="UOGJ01000114">
    <property type="protein sequence ID" value="VAX36986.1"/>
    <property type="molecule type" value="Genomic_DNA"/>
</dbReference>
<reference evidence="1" key="1">
    <citation type="submission" date="2018-06" db="EMBL/GenBank/DDBJ databases">
        <authorList>
            <person name="Zhirakovskaya E."/>
        </authorList>
    </citation>
    <scope>NUCLEOTIDE SEQUENCE</scope>
</reference>
<gene>
    <name evidence="1" type="ORF">MNBD_UNCLBAC01-1860</name>
</gene>
<sequence length="70" mass="7835">MVIPGHVENNTIVMDQKINLVNGTKVNIVISIEAEKKNSGLYGIWKDDRDAKKIVEDLISSRSKGRDVQL</sequence>
<evidence type="ECO:0000313" key="1">
    <source>
        <dbReference type="EMBL" id="VAX36986.1"/>
    </source>
</evidence>
<proteinExistence type="predicted"/>
<organism evidence="1">
    <name type="scientific">hydrothermal vent metagenome</name>
    <dbReference type="NCBI Taxonomy" id="652676"/>
    <lineage>
        <taxon>unclassified sequences</taxon>
        <taxon>metagenomes</taxon>
        <taxon>ecological metagenomes</taxon>
    </lineage>
</organism>
<accession>A0A3B1D266</accession>
<name>A0A3B1D266_9ZZZZ</name>